<dbReference type="AlphaFoldDB" id="A0A1M2W2F7"/>
<protein>
    <recommendedName>
        <fullName evidence="1">N-acetyltransferase domain-containing protein</fullName>
    </recommendedName>
</protein>
<reference evidence="2 3" key="1">
    <citation type="submission" date="2016-10" db="EMBL/GenBank/DDBJ databases">
        <title>Genome sequence of the basidiomycete white-rot fungus Trametes pubescens.</title>
        <authorList>
            <person name="Makela M.R."/>
            <person name="Granchi Z."/>
            <person name="Peng M."/>
            <person name="De Vries R.P."/>
            <person name="Grigoriev I."/>
            <person name="Riley R."/>
            <person name="Hilden K."/>
        </authorList>
    </citation>
    <scope>NUCLEOTIDE SEQUENCE [LARGE SCALE GENOMIC DNA]</scope>
    <source>
        <strain evidence="2 3">FBCC735</strain>
    </source>
</reference>
<dbReference type="STRING" id="154538.A0A1M2W2F7"/>
<dbReference type="Gene3D" id="3.40.630.30">
    <property type="match status" value="1"/>
</dbReference>
<name>A0A1M2W2F7_TRAPU</name>
<organism evidence="2 3">
    <name type="scientific">Trametes pubescens</name>
    <name type="common">White-rot fungus</name>
    <dbReference type="NCBI Taxonomy" id="154538"/>
    <lineage>
        <taxon>Eukaryota</taxon>
        <taxon>Fungi</taxon>
        <taxon>Dikarya</taxon>
        <taxon>Basidiomycota</taxon>
        <taxon>Agaricomycotina</taxon>
        <taxon>Agaricomycetes</taxon>
        <taxon>Polyporales</taxon>
        <taxon>Polyporaceae</taxon>
        <taxon>Trametes</taxon>
    </lineage>
</organism>
<dbReference type="InterPro" id="IPR000182">
    <property type="entry name" value="GNAT_dom"/>
</dbReference>
<dbReference type="Pfam" id="PF00583">
    <property type="entry name" value="Acetyltransf_1"/>
    <property type="match status" value="1"/>
</dbReference>
<dbReference type="PROSITE" id="PS51186">
    <property type="entry name" value="GNAT"/>
    <property type="match status" value="1"/>
</dbReference>
<keyword evidence="3" id="KW-1185">Reference proteome</keyword>
<comment type="caution">
    <text evidence="2">The sequence shown here is derived from an EMBL/GenBank/DDBJ whole genome shotgun (WGS) entry which is preliminary data.</text>
</comment>
<proteinExistence type="predicted"/>
<sequence length="188" mass="20595">MSETPAVREGTPDDLPQIVALLMPSLDTSIPGVTFSDAPIYATPGVVESRLRPRLFPPRTLKLYVLALPSTGEIVAYANVKPAPAEAQEYTGGFTLAADEQQDELDMFFVKAGMGGRGYGGLLLEAVQKDWIGRGGLQLHVFKKNARAIRFYEKFGFRSVPGGEVEWPLELKVPREETASLMSWKPSP</sequence>
<dbReference type="OrthoDB" id="9975416at2759"/>
<dbReference type="EMBL" id="MNAD01000344">
    <property type="protein sequence ID" value="OJT13973.1"/>
    <property type="molecule type" value="Genomic_DNA"/>
</dbReference>
<dbReference type="Proteomes" id="UP000184267">
    <property type="component" value="Unassembled WGS sequence"/>
</dbReference>
<evidence type="ECO:0000313" key="3">
    <source>
        <dbReference type="Proteomes" id="UP000184267"/>
    </source>
</evidence>
<evidence type="ECO:0000313" key="2">
    <source>
        <dbReference type="EMBL" id="OJT13973.1"/>
    </source>
</evidence>
<dbReference type="InterPro" id="IPR050276">
    <property type="entry name" value="MshD_Acetyltransferase"/>
</dbReference>
<evidence type="ECO:0000259" key="1">
    <source>
        <dbReference type="PROSITE" id="PS51186"/>
    </source>
</evidence>
<dbReference type="GO" id="GO:0016747">
    <property type="term" value="F:acyltransferase activity, transferring groups other than amino-acyl groups"/>
    <property type="evidence" value="ECO:0007669"/>
    <property type="project" value="InterPro"/>
</dbReference>
<accession>A0A1M2W2F7</accession>
<gene>
    <name evidence="2" type="ORF">TRAPUB_9457</name>
</gene>
<dbReference type="SUPFAM" id="SSF55729">
    <property type="entry name" value="Acyl-CoA N-acyltransferases (Nat)"/>
    <property type="match status" value="1"/>
</dbReference>
<feature type="domain" description="N-acetyltransferase" evidence="1">
    <location>
        <begin position="5"/>
        <end position="176"/>
    </location>
</feature>
<dbReference type="OMA" id="YTPGIVE"/>
<dbReference type="InterPro" id="IPR016181">
    <property type="entry name" value="Acyl_CoA_acyltransferase"/>
</dbReference>
<dbReference type="PANTHER" id="PTHR43617">
    <property type="entry name" value="L-AMINO ACID N-ACETYLTRANSFERASE"/>
    <property type="match status" value="1"/>
</dbReference>